<dbReference type="EMBL" id="CP061336">
    <property type="protein sequence ID" value="QNU67394.1"/>
    <property type="molecule type" value="Genomic_DNA"/>
</dbReference>
<evidence type="ECO:0000313" key="4">
    <source>
        <dbReference type="Proteomes" id="UP000306409"/>
    </source>
</evidence>
<accession>A0A4U7JF59</accession>
<dbReference type="AlphaFoldDB" id="A0A4U7JF59"/>
<dbReference type="Gene3D" id="1.10.287.860">
    <property type="entry name" value="Nucleotidyltransferase"/>
    <property type="match status" value="1"/>
</dbReference>
<keyword evidence="3" id="KW-0808">Transferase</keyword>
<dbReference type="Gene3D" id="3.30.460.10">
    <property type="entry name" value="Beta Polymerase, domain 2"/>
    <property type="match status" value="1"/>
</dbReference>
<dbReference type="PANTHER" id="PTHR47837">
    <property type="entry name" value="GTP PYROPHOSPHOKINASE YJBM"/>
    <property type="match status" value="1"/>
</dbReference>
<organism evidence="3 4">
    <name type="scientific">Ruminiclostridium herbifermentans</name>
    <dbReference type="NCBI Taxonomy" id="2488810"/>
    <lineage>
        <taxon>Bacteria</taxon>
        <taxon>Bacillati</taxon>
        <taxon>Bacillota</taxon>
        <taxon>Clostridia</taxon>
        <taxon>Eubacteriales</taxon>
        <taxon>Oscillospiraceae</taxon>
        <taxon>Ruminiclostridium</taxon>
    </lineage>
</organism>
<dbReference type="GO" id="GO:0015970">
    <property type="term" value="P:guanosine tetraphosphate biosynthetic process"/>
    <property type="evidence" value="ECO:0007669"/>
    <property type="project" value="UniProtKB-UniPathway"/>
</dbReference>
<dbReference type="SUPFAM" id="SSF81301">
    <property type="entry name" value="Nucleotidyltransferase"/>
    <property type="match status" value="1"/>
</dbReference>
<dbReference type="CDD" id="cd05399">
    <property type="entry name" value="NT_Rel-Spo_like"/>
    <property type="match status" value="1"/>
</dbReference>
<name>A0A4U7JF59_9FIRM</name>
<keyword evidence="3" id="KW-0418">Kinase</keyword>
<dbReference type="Pfam" id="PF04607">
    <property type="entry name" value="RelA_SpoT"/>
    <property type="match status" value="1"/>
</dbReference>
<dbReference type="InterPro" id="IPR043519">
    <property type="entry name" value="NT_sf"/>
</dbReference>
<evidence type="ECO:0000313" key="3">
    <source>
        <dbReference type="EMBL" id="QNU67394.1"/>
    </source>
</evidence>
<comment type="pathway">
    <text evidence="1">Purine metabolism; ppGpp biosynthesis; ppGpp from GTP: step 1/2.</text>
</comment>
<dbReference type="InterPro" id="IPR052366">
    <property type="entry name" value="GTP_Pyrophosphokinase"/>
</dbReference>
<keyword evidence="4" id="KW-1185">Reference proteome</keyword>
<reference evidence="3 4" key="1">
    <citation type="submission" date="2020-09" db="EMBL/GenBank/DDBJ databases">
        <title>Characterization and genome sequencing of Ruminiclostridium sp. nov. MA18.</title>
        <authorList>
            <person name="Rettenmaier R."/>
            <person name="Kowollik M.-L."/>
            <person name="Liebl W."/>
            <person name="Zverlov V."/>
        </authorList>
    </citation>
    <scope>NUCLEOTIDE SEQUENCE [LARGE SCALE GENOMIC DNA]</scope>
    <source>
        <strain evidence="3 4">MA18</strain>
    </source>
</reference>
<sequence>MIMKKVAHIKSLHGLDALLSSDEIESIRVSFFEMQHLYHSATREISTKLEILDDEFRFIHRRNPIHNMQSRIKSIESIFEKLNRKGLEISIEAAKEHLTDIAGIRVVCYYIDDIYNVAEMLKSQDDITLIRETDYIKQPKPNGYRSLHLVVKVPVFFSDRKELVPVEIQIRTMAMDFWASLEHQLRYKTMEEVPPSVSKELLECAEKIAYTDLKMQEIYKTLMKYNCDTEFDLESI</sequence>
<dbReference type="PANTHER" id="PTHR47837:SF2">
    <property type="entry name" value="GTP PYROPHOSPHOKINASE YWAC"/>
    <property type="match status" value="1"/>
</dbReference>
<feature type="domain" description="RelA/SpoT" evidence="2">
    <location>
        <begin position="70"/>
        <end position="193"/>
    </location>
</feature>
<dbReference type="InterPro" id="IPR007685">
    <property type="entry name" value="RelA_SpoT"/>
</dbReference>
<dbReference type="GO" id="GO:0016301">
    <property type="term" value="F:kinase activity"/>
    <property type="evidence" value="ECO:0007669"/>
    <property type="project" value="UniProtKB-KW"/>
</dbReference>
<dbReference type="UniPathway" id="UPA00908">
    <property type="reaction ID" value="UER00884"/>
</dbReference>
<gene>
    <name evidence="3" type="ORF">EHE19_002320</name>
</gene>
<dbReference type="Proteomes" id="UP000306409">
    <property type="component" value="Chromosome"/>
</dbReference>
<dbReference type="OrthoDB" id="9789634at2"/>
<proteinExistence type="predicted"/>
<protein>
    <submittedName>
        <fullName evidence="3">GTP pyrophosphokinase family protein</fullName>
    </submittedName>
</protein>
<evidence type="ECO:0000256" key="1">
    <source>
        <dbReference type="ARBA" id="ARBA00004976"/>
    </source>
</evidence>
<dbReference type="RefSeq" id="WP_137697735.1">
    <property type="nucleotide sequence ID" value="NZ_CP061336.1"/>
</dbReference>
<dbReference type="SMART" id="SM00954">
    <property type="entry name" value="RelA_SpoT"/>
    <property type="match status" value="1"/>
</dbReference>
<dbReference type="KEGG" id="rher:EHE19_002320"/>
<evidence type="ECO:0000259" key="2">
    <source>
        <dbReference type="SMART" id="SM00954"/>
    </source>
</evidence>